<evidence type="ECO:0000256" key="1">
    <source>
        <dbReference type="SAM" id="SignalP"/>
    </source>
</evidence>
<reference evidence="3 4" key="1">
    <citation type="submission" date="2016-09" db="EMBL/GenBank/DDBJ databases">
        <title>Metabolic pathway, cell adaptation mechanisms and a novel monoxygenase revealed through proteogenomic-transcription analysis of a Sphingomonas haloaromaticamans strain degrading the fungicide ortho-phenylphenol.</title>
        <authorList>
            <person name="Perruchon C."/>
            <person name="Papadopoulou E.S."/>
            <person name="Rousidou C."/>
            <person name="Vasileiadis S."/>
            <person name="Tanou G."/>
            <person name="Amoutzias G."/>
            <person name="Molassiotis A."/>
            <person name="Karpouzas D.G."/>
        </authorList>
    </citation>
    <scope>NUCLEOTIDE SEQUENCE [LARGE SCALE GENOMIC DNA]</scope>
    <source>
        <strain evidence="3 4">P3</strain>
    </source>
</reference>
<feature type="chain" id="PRO_5010240275" description="Cytochrome P460 domain-containing protein" evidence="1">
    <location>
        <begin position="24"/>
        <end position="168"/>
    </location>
</feature>
<feature type="domain" description="Cytochrome P460" evidence="2">
    <location>
        <begin position="41"/>
        <end position="164"/>
    </location>
</feature>
<dbReference type="CDD" id="cd20753">
    <property type="entry name" value="cyt_P460_Mc-like"/>
    <property type="match status" value="1"/>
</dbReference>
<evidence type="ECO:0000313" key="4">
    <source>
        <dbReference type="Proteomes" id="UP000179467"/>
    </source>
</evidence>
<evidence type="ECO:0000313" key="3">
    <source>
        <dbReference type="EMBL" id="OHT20578.1"/>
    </source>
</evidence>
<proteinExistence type="predicted"/>
<dbReference type="EMBL" id="MIPT01000001">
    <property type="protein sequence ID" value="OHT20578.1"/>
    <property type="molecule type" value="Genomic_DNA"/>
</dbReference>
<dbReference type="RefSeq" id="WP_070934073.1">
    <property type="nucleotide sequence ID" value="NZ_MIPT01000001.1"/>
</dbReference>
<gene>
    <name evidence="3" type="ORF">BHE75_02577</name>
</gene>
<comment type="caution">
    <text evidence="3">The sequence shown here is derived from an EMBL/GenBank/DDBJ whole genome shotgun (WGS) entry which is preliminary data.</text>
</comment>
<sequence>MRTVHILPLVGALFLPLTMASRAQGEGDARSVSPIYGVSLPEGYRQWELIAPALEGEPLNELRAIVGNRTAIDAYRSGTLPFPDGTVLVKLAWKRTPSQEFEPAAIPGAATTVQVMVKDSRRYAATGGWGFGRFIGGKPVDEVQHRTCFACHEARVKGHDFVFTRFAP</sequence>
<dbReference type="InterPro" id="IPR038142">
    <property type="entry name" value="Cytochrome_P460_sp"/>
</dbReference>
<feature type="signal peptide" evidence="1">
    <location>
        <begin position="1"/>
        <end position="23"/>
    </location>
</feature>
<keyword evidence="4" id="KW-1185">Reference proteome</keyword>
<dbReference type="AlphaFoldDB" id="A0A1S1HEQ9"/>
<keyword evidence="1" id="KW-0732">Signal</keyword>
<accession>A0A1S1HEQ9</accession>
<dbReference type="OrthoDB" id="511546at2"/>
<name>A0A1S1HEQ9_9SPHN</name>
<dbReference type="Proteomes" id="UP000179467">
    <property type="component" value="Unassembled WGS sequence"/>
</dbReference>
<dbReference type="Gene3D" id="3.50.70.20">
    <property type="entry name" value="Cytochrome P460"/>
    <property type="match status" value="1"/>
</dbReference>
<organism evidence="3 4">
    <name type="scientific">Edaphosphingomonas haloaromaticamans</name>
    <dbReference type="NCBI Taxonomy" id="653954"/>
    <lineage>
        <taxon>Bacteria</taxon>
        <taxon>Pseudomonadati</taxon>
        <taxon>Pseudomonadota</taxon>
        <taxon>Alphaproteobacteria</taxon>
        <taxon>Sphingomonadales</taxon>
        <taxon>Rhizorhabdaceae</taxon>
        <taxon>Edaphosphingomonas</taxon>
    </lineage>
</organism>
<evidence type="ECO:0000259" key="2">
    <source>
        <dbReference type="Pfam" id="PF16694"/>
    </source>
</evidence>
<protein>
    <recommendedName>
        <fullName evidence="2">Cytochrome P460 domain-containing protein</fullName>
    </recommendedName>
</protein>
<dbReference type="InterPro" id="IPR032033">
    <property type="entry name" value="Cytochrome_P460"/>
</dbReference>
<dbReference type="Pfam" id="PF16694">
    <property type="entry name" value="Cytochrome_P460"/>
    <property type="match status" value="1"/>
</dbReference>